<comment type="caution">
    <text evidence="1">The sequence shown here is derived from an EMBL/GenBank/DDBJ whole genome shotgun (WGS) entry which is preliminary data.</text>
</comment>
<dbReference type="AlphaFoldDB" id="A0A0W1AAQ4"/>
<protein>
    <submittedName>
        <fullName evidence="1">Uncharacterized protein</fullName>
    </submittedName>
</protein>
<reference evidence="1 2" key="1">
    <citation type="submission" date="2015-11" db="EMBL/GenBank/DDBJ databases">
        <title>Genomic analysis of 38 Legionella species identifies large and diverse effector repertoires.</title>
        <authorList>
            <person name="Burstein D."/>
            <person name="Amaro F."/>
            <person name="Zusman T."/>
            <person name="Lifshitz Z."/>
            <person name="Cohen O."/>
            <person name="Gilbert J.A."/>
            <person name="Pupko T."/>
            <person name="Shuman H.A."/>
            <person name="Segal G."/>
        </authorList>
    </citation>
    <scope>NUCLEOTIDE SEQUENCE [LARGE SCALE GENOMIC DNA]</scope>
    <source>
        <strain evidence="1 2">ATCC 51914</strain>
    </source>
</reference>
<keyword evidence="2" id="KW-1185">Reference proteome</keyword>
<dbReference type="Proteomes" id="UP000054729">
    <property type="component" value="Unassembled WGS sequence"/>
</dbReference>
<dbReference type="RefSeq" id="WP_058480531.1">
    <property type="nucleotide sequence ID" value="NZ_CAAAIQ010000004.1"/>
</dbReference>
<name>A0A0W1AAQ4_9GAMM</name>
<dbReference type="EMBL" id="LNZB01000041">
    <property type="protein sequence ID" value="KTD78444.1"/>
    <property type="molecule type" value="Genomic_DNA"/>
</dbReference>
<gene>
    <name evidence="1" type="ORF">Lwal_1879</name>
</gene>
<accession>A0A0W1AAQ4</accession>
<dbReference type="PATRIC" id="fig|66969.6.peg.2042"/>
<evidence type="ECO:0000313" key="1">
    <source>
        <dbReference type="EMBL" id="KTD78444.1"/>
    </source>
</evidence>
<evidence type="ECO:0000313" key="2">
    <source>
        <dbReference type="Proteomes" id="UP000054729"/>
    </source>
</evidence>
<sequence length="325" mass="36710">MLRFGSMFVKVPKSRKVSSRALWTAANSGYYDKVTASERYVLTTHGFTSCTFKGLPLLKQPSSPKQASVRPPYSVMGLLMNPWLEKCVVRGQSNAESMSALNRQMKGILGRAKLFVFKDDKLKELDVEATRKNMLKHQDGDIKGVSTTLKFWTGFSFGNWLGKGNEMLVFNTLNIPQTQQQFQIYERTDAQLSVTGDTMDYSGESELTLSAAHCSTVLGKVQRPGFLSLSMELNPMYVDVETLSPDLREKYQDLMTHFYVTVYMIWDNPKDKPALVKEFQMAQKDFYKDFVIESILGKDPLRVAAIEQELGGLDLDLTQRVTLGS</sequence>
<organism evidence="1 2">
    <name type="scientific">Legionella waltersii</name>
    <dbReference type="NCBI Taxonomy" id="66969"/>
    <lineage>
        <taxon>Bacteria</taxon>
        <taxon>Pseudomonadati</taxon>
        <taxon>Pseudomonadota</taxon>
        <taxon>Gammaproteobacteria</taxon>
        <taxon>Legionellales</taxon>
        <taxon>Legionellaceae</taxon>
        <taxon>Legionella</taxon>
    </lineage>
</organism>
<proteinExistence type="predicted"/>